<dbReference type="PROSITE" id="PS51273">
    <property type="entry name" value="GATASE_TYPE_1"/>
    <property type="match status" value="1"/>
</dbReference>
<dbReference type="InterPro" id="IPR000407">
    <property type="entry name" value="GDA1_CD39_NTPase"/>
</dbReference>
<evidence type="ECO:0000256" key="3">
    <source>
        <dbReference type="PIRSR" id="PIRSR600407-1"/>
    </source>
</evidence>
<keyword evidence="4" id="KW-0547">Nucleotide-binding</keyword>
<dbReference type="GO" id="GO:0006256">
    <property type="term" value="P:UDP catabolic process"/>
    <property type="evidence" value="ECO:0007669"/>
    <property type="project" value="TreeGrafter"/>
</dbReference>
<comment type="caution">
    <text evidence="9">The sequence shown here is derived from an EMBL/GenBank/DDBJ whole genome shotgun (WGS) entry which is preliminary data.</text>
</comment>
<feature type="region of interest" description="Disordered" evidence="6">
    <location>
        <begin position="852"/>
        <end position="963"/>
    </location>
</feature>
<feature type="binding site" evidence="4">
    <location>
        <begin position="429"/>
        <end position="433"/>
    </location>
    <ligand>
        <name>ATP</name>
        <dbReference type="ChEBI" id="CHEBI:30616"/>
    </ligand>
</feature>
<dbReference type="SUPFAM" id="SSF52317">
    <property type="entry name" value="Class I glutamine amidotransferase-like"/>
    <property type="match status" value="1"/>
</dbReference>
<dbReference type="CDD" id="cd24039">
    <property type="entry name" value="ASKHA_NBD_YND1-like"/>
    <property type="match status" value="1"/>
</dbReference>
<keyword evidence="4" id="KW-0067">ATP-binding</keyword>
<dbReference type="PROSITE" id="PS01238">
    <property type="entry name" value="GDA1_CD39_NTPASE"/>
    <property type="match status" value="1"/>
</dbReference>
<keyword evidence="2 5" id="KW-0378">Hydrolase</keyword>
<dbReference type="GO" id="GO:0046036">
    <property type="term" value="P:CTP metabolic process"/>
    <property type="evidence" value="ECO:0007669"/>
    <property type="project" value="TreeGrafter"/>
</dbReference>
<keyword evidence="7" id="KW-1133">Transmembrane helix</keyword>
<evidence type="ECO:0000313" key="9">
    <source>
        <dbReference type="EMBL" id="KAK5165092.1"/>
    </source>
</evidence>
<feature type="compositionally biased region" description="Low complexity" evidence="6">
    <location>
        <begin position="938"/>
        <end position="954"/>
    </location>
</feature>
<evidence type="ECO:0000256" key="2">
    <source>
        <dbReference type="ARBA" id="ARBA00022801"/>
    </source>
</evidence>
<keyword evidence="7" id="KW-0812">Transmembrane</keyword>
<dbReference type="Pfam" id="PF00117">
    <property type="entry name" value="GATase"/>
    <property type="match status" value="1"/>
</dbReference>
<dbReference type="GO" id="GO:0004382">
    <property type="term" value="F:GDP phosphatase activity"/>
    <property type="evidence" value="ECO:0007669"/>
    <property type="project" value="TreeGrafter"/>
</dbReference>
<accession>A0AAV9P159</accession>
<evidence type="ECO:0000256" key="4">
    <source>
        <dbReference type="PIRSR" id="PIRSR600407-2"/>
    </source>
</evidence>
<name>A0AAV9P159_9PEZI</name>
<dbReference type="PANTHER" id="PTHR11782:SF121">
    <property type="entry name" value="NUCLEOSIDE-DIPHOSPHATASE MIG-23"/>
    <property type="match status" value="1"/>
</dbReference>
<dbReference type="PANTHER" id="PTHR11782">
    <property type="entry name" value="ADENOSINE/GUANOSINE DIPHOSPHATASE"/>
    <property type="match status" value="1"/>
</dbReference>
<evidence type="ECO:0000256" key="5">
    <source>
        <dbReference type="RuleBase" id="RU003833"/>
    </source>
</evidence>
<dbReference type="Proteomes" id="UP001337655">
    <property type="component" value="Unassembled WGS sequence"/>
</dbReference>
<keyword evidence="7" id="KW-0472">Membrane</keyword>
<dbReference type="EMBL" id="JAVRRT010000017">
    <property type="protein sequence ID" value="KAK5165092.1"/>
    <property type="molecule type" value="Genomic_DNA"/>
</dbReference>
<dbReference type="CDD" id="cd01741">
    <property type="entry name" value="GATase1_1"/>
    <property type="match status" value="1"/>
</dbReference>
<sequence>MIVPRLRIAILECDEPVGKTKEKYGSYGGLFTELLQNGAKRLAESDHGKKPELEISSFDVVKKEVYPKLENVDGILLTGSKFNSFDNDPWILRLVEFTREVLKQKRVRLIGVCFGHQIIGRAMDVKVDRSKKGWEVSVVKVALTGRGKELFGLEDLNIHQMHQDIVFEWPAEVEHLGYTDRCEVQGMYVKNRLMTVQGHPEFNGEVVSELLQRRHDQGIFNDEMYNEGMSRVQKHHDGTAVGAAFLKFLLEKYGVVLDAGSSGSRVYVYRYKTAEYVKGKKNTKELGRLPKIETKKSWNFKVKPGISTFGDKPERVGEEHLKELVAFAQETVPKDEIENTPIFLLATAGMRLLPIDQREAVLENVCSYFQQHSKFQLPDCGLHIQVIPGETEGLYGWIAANYLLDGFDKPEKNGHGDGHHTYGFLDMGGASAQIAFAPNATEAEKHANDLQLLRLRTVEGEALEYEVFVTTWLRFGVNEARRRYVEHLLEASPGEREVPDPCLPVGLMIKPTGEEIEPGSSDATGKQTHLIGTGKFSECVRSTFPLLEKDKKCDDPPCLLSGVHTPAIDFGVNHFVGVSEFWHTTHEIFAMAHKDRAYDFESYQKQVSELCSRNWDDLEKDIEKETWGRKVDEKTVEEVCFKASWVINMLHDGIGVPRVGLEQGHHPISGESNKTTELVDSAADKGFLDPFQAVNKIDGTDVSWTLGKMVLYASSQMPPAKNAMAVGFGSNLPGSKLPPDFQHPSGELAEPSSTSSSSTGSKDWHDRLLGSSPSHRIPGLLIFLLILALAMYLLCGRERRQSLWHKVTGRRPSPSRSRWRKGAANGFLGGKFFGNHSPSYERVLEDAANPDDFELADVPSDDTHYSDSSSSSHSRTGRSSGWATPATRGLSPDVSRPSPKKGYFSESSGGAAGLGIMPFDRGGLTVRTESRERLSPAPSSLGRSRTGSPRRSPLFAPTKENVD</sequence>
<dbReference type="RefSeq" id="XP_064655235.1">
    <property type="nucleotide sequence ID" value="XM_064806418.1"/>
</dbReference>
<feature type="domain" description="Glutamine amidotransferase" evidence="8">
    <location>
        <begin position="59"/>
        <end position="205"/>
    </location>
</feature>
<feature type="active site" description="Proton acceptor" evidence="3">
    <location>
        <position position="392"/>
    </location>
</feature>
<dbReference type="GO" id="GO:0016020">
    <property type="term" value="C:membrane"/>
    <property type="evidence" value="ECO:0007669"/>
    <property type="project" value="TreeGrafter"/>
</dbReference>
<reference evidence="9 10" key="1">
    <citation type="submission" date="2023-08" db="EMBL/GenBank/DDBJ databases">
        <title>Black Yeasts Isolated from many extreme environments.</title>
        <authorList>
            <person name="Coleine C."/>
            <person name="Stajich J.E."/>
            <person name="Selbmann L."/>
        </authorList>
    </citation>
    <scope>NUCLEOTIDE SEQUENCE [LARGE SCALE GENOMIC DNA]</scope>
    <source>
        <strain evidence="9 10">CCFEE 5935</strain>
    </source>
</reference>
<dbReference type="GO" id="GO:0045134">
    <property type="term" value="F:UDP phosphatase activity"/>
    <property type="evidence" value="ECO:0007669"/>
    <property type="project" value="TreeGrafter"/>
</dbReference>
<feature type="compositionally biased region" description="Low complexity" evidence="6">
    <location>
        <begin position="752"/>
        <end position="761"/>
    </location>
</feature>
<evidence type="ECO:0000313" key="10">
    <source>
        <dbReference type="Proteomes" id="UP001337655"/>
    </source>
</evidence>
<keyword evidence="10" id="KW-1185">Reference proteome</keyword>
<comment type="similarity">
    <text evidence="1 5">Belongs to the GDA1/CD39 NTPase family.</text>
</comment>
<evidence type="ECO:0000256" key="1">
    <source>
        <dbReference type="ARBA" id="ARBA00009283"/>
    </source>
</evidence>
<organism evidence="9 10">
    <name type="scientific">Saxophila tyrrhenica</name>
    <dbReference type="NCBI Taxonomy" id="1690608"/>
    <lineage>
        <taxon>Eukaryota</taxon>
        <taxon>Fungi</taxon>
        <taxon>Dikarya</taxon>
        <taxon>Ascomycota</taxon>
        <taxon>Pezizomycotina</taxon>
        <taxon>Dothideomycetes</taxon>
        <taxon>Dothideomycetidae</taxon>
        <taxon>Mycosphaerellales</taxon>
        <taxon>Extremaceae</taxon>
        <taxon>Saxophila</taxon>
    </lineage>
</organism>
<feature type="transmembrane region" description="Helical" evidence="7">
    <location>
        <begin position="777"/>
        <end position="795"/>
    </location>
</feature>
<dbReference type="GO" id="GO:0005524">
    <property type="term" value="F:ATP binding"/>
    <property type="evidence" value="ECO:0007669"/>
    <property type="project" value="UniProtKB-KW"/>
</dbReference>
<dbReference type="Pfam" id="PF01150">
    <property type="entry name" value="GDA1_CD39"/>
    <property type="match status" value="1"/>
</dbReference>
<protein>
    <submittedName>
        <fullName evidence="9">Golgi apyrase</fullName>
        <ecNumber evidence="9">3.6.1.5</ecNumber>
    </submittedName>
</protein>
<dbReference type="GO" id="GO:0017111">
    <property type="term" value="F:ribonucleoside triphosphate phosphatase activity"/>
    <property type="evidence" value="ECO:0007669"/>
    <property type="project" value="TreeGrafter"/>
</dbReference>
<dbReference type="EC" id="3.6.1.5" evidence="9"/>
<dbReference type="GeneID" id="89930521"/>
<dbReference type="InterPro" id="IPR029062">
    <property type="entry name" value="Class_I_gatase-like"/>
</dbReference>
<feature type="region of interest" description="Disordered" evidence="6">
    <location>
        <begin position="735"/>
        <end position="765"/>
    </location>
</feature>
<dbReference type="Gene3D" id="3.30.420.150">
    <property type="entry name" value="Exopolyphosphatase. Domain 2"/>
    <property type="match status" value="1"/>
</dbReference>
<feature type="compositionally biased region" description="Low complexity" evidence="6">
    <location>
        <begin position="866"/>
        <end position="881"/>
    </location>
</feature>
<dbReference type="GO" id="GO:0005794">
    <property type="term" value="C:Golgi apparatus"/>
    <property type="evidence" value="ECO:0007669"/>
    <property type="project" value="TreeGrafter"/>
</dbReference>
<dbReference type="AlphaFoldDB" id="A0AAV9P159"/>
<dbReference type="Gene3D" id="3.40.50.880">
    <property type="match status" value="1"/>
</dbReference>
<dbReference type="InterPro" id="IPR017926">
    <property type="entry name" value="GATASE"/>
</dbReference>
<gene>
    <name evidence="9" type="primary">YND1</name>
    <name evidence="9" type="ORF">LTR77_009189</name>
</gene>
<dbReference type="GO" id="GO:0004050">
    <property type="term" value="F:apyrase activity"/>
    <property type="evidence" value="ECO:0007669"/>
    <property type="project" value="UniProtKB-EC"/>
</dbReference>
<proteinExistence type="inferred from homology"/>
<evidence type="ECO:0000256" key="7">
    <source>
        <dbReference type="SAM" id="Phobius"/>
    </source>
</evidence>
<evidence type="ECO:0000259" key="8">
    <source>
        <dbReference type="Pfam" id="PF00117"/>
    </source>
</evidence>
<dbReference type="Gene3D" id="3.30.420.40">
    <property type="match status" value="1"/>
</dbReference>
<dbReference type="InterPro" id="IPR044992">
    <property type="entry name" value="ChyE-like"/>
</dbReference>
<evidence type="ECO:0000256" key="6">
    <source>
        <dbReference type="SAM" id="MobiDB-lite"/>
    </source>
</evidence>